<comment type="caution">
    <text evidence="9">The sequence shown here is derived from an EMBL/GenBank/DDBJ whole genome shotgun (WGS) entry which is preliminary data.</text>
</comment>
<organism evidence="9 10">
    <name type="scientific">Sphingobacterium suaedae</name>
    <dbReference type="NCBI Taxonomy" id="1686402"/>
    <lineage>
        <taxon>Bacteria</taxon>
        <taxon>Pseudomonadati</taxon>
        <taxon>Bacteroidota</taxon>
        <taxon>Sphingobacteriia</taxon>
        <taxon>Sphingobacteriales</taxon>
        <taxon>Sphingobacteriaceae</taxon>
        <taxon>Sphingobacterium</taxon>
    </lineage>
</organism>
<feature type="transmembrane region" description="Helical" evidence="6">
    <location>
        <begin position="762"/>
        <end position="784"/>
    </location>
</feature>
<feature type="domain" description="MacB-like periplasmic core" evidence="8">
    <location>
        <begin position="432"/>
        <end position="642"/>
    </location>
</feature>
<comment type="subcellular location">
    <subcellularLocation>
        <location evidence="1">Cell membrane</location>
        <topology evidence="1">Multi-pass membrane protein</topology>
    </subcellularLocation>
</comment>
<feature type="transmembrane region" description="Helical" evidence="6">
    <location>
        <begin position="730"/>
        <end position="750"/>
    </location>
</feature>
<dbReference type="InterPro" id="IPR050250">
    <property type="entry name" value="Macrolide_Exporter_MacB"/>
</dbReference>
<dbReference type="PANTHER" id="PTHR30572">
    <property type="entry name" value="MEMBRANE COMPONENT OF TRANSPORTER-RELATED"/>
    <property type="match status" value="1"/>
</dbReference>
<keyword evidence="10" id="KW-1185">Reference proteome</keyword>
<accession>A0ABW5KKS7</accession>
<keyword evidence="5 6" id="KW-0472">Membrane</keyword>
<dbReference type="InterPro" id="IPR025857">
    <property type="entry name" value="MacB_PCD"/>
</dbReference>
<feature type="transmembrane region" description="Helical" evidence="6">
    <location>
        <begin position="427"/>
        <end position="450"/>
    </location>
</feature>
<keyword evidence="2" id="KW-1003">Cell membrane</keyword>
<feature type="domain" description="ABC3 transporter permease C-terminal" evidence="7">
    <location>
        <begin position="683"/>
        <end position="793"/>
    </location>
</feature>
<feature type="transmembrane region" description="Helical" evidence="6">
    <location>
        <begin position="21"/>
        <end position="43"/>
    </location>
</feature>
<protein>
    <submittedName>
        <fullName evidence="9">ABC transporter permease</fullName>
    </submittedName>
</protein>
<evidence type="ECO:0000313" key="9">
    <source>
        <dbReference type="EMBL" id="MFD2548211.1"/>
    </source>
</evidence>
<reference evidence="10" key="1">
    <citation type="journal article" date="2019" name="Int. J. Syst. Evol. Microbiol.">
        <title>The Global Catalogue of Microorganisms (GCM) 10K type strain sequencing project: providing services to taxonomists for standard genome sequencing and annotation.</title>
        <authorList>
            <consortium name="The Broad Institute Genomics Platform"/>
            <consortium name="The Broad Institute Genome Sequencing Center for Infectious Disease"/>
            <person name="Wu L."/>
            <person name="Ma J."/>
        </authorList>
    </citation>
    <scope>NUCLEOTIDE SEQUENCE [LARGE SCALE GENOMIC DNA]</scope>
    <source>
        <strain evidence="10">KCTC 42662</strain>
    </source>
</reference>
<evidence type="ECO:0000256" key="4">
    <source>
        <dbReference type="ARBA" id="ARBA00022989"/>
    </source>
</evidence>
<feature type="transmembrane region" description="Helical" evidence="6">
    <location>
        <begin position="384"/>
        <end position="406"/>
    </location>
</feature>
<evidence type="ECO:0000256" key="6">
    <source>
        <dbReference type="SAM" id="Phobius"/>
    </source>
</evidence>
<feature type="transmembrane region" description="Helical" evidence="6">
    <location>
        <begin position="345"/>
        <end position="364"/>
    </location>
</feature>
<evidence type="ECO:0000259" key="8">
    <source>
        <dbReference type="Pfam" id="PF12704"/>
    </source>
</evidence>
<sequence length="801" mass="88899">MIKNNIKIAWRNITKAKGLSTIHIFGLAVAIAAATLLYLTAMFDLSYDDFHADRDKIGLMYTSSEPVQGIRRSSTMPAPFAPALKATLPNVKLASRYANSGVILRYGDKQLESTNKYVDPDFLAIFSFPIVHGHVNALSDLNNLVVDEMTAENLFGTDQVIGKHVEVYAGGSWSTKTISAVIATIPTHSSLTFNSLLRFEQKPGYLAQKEDWEHEDHLVFVKMADPINDVSFTQQAKAFMDLYYKDESNMLKRDGAKVDKNSAYVSLHILPISQYHRNDLDLGQSGSPLFPWILLLIAALILFIACSNFINLSLANAMTRHREMGTRKTLGGSTRQLIAQLWTESFLLCMTALCIGLVLAWVLLPEYNAMMNYTLRVQQLFRPANIVYAVLTFSIITLIAGGYPAWRIAKISIMQTLKGNSDVKTGGLRNSLTVLQFTIAIVLIIATIVISAQLRYMADRPLGFDKSEVVSIPIGEGVDPQTVLQQMRVELAAQPWVQGVSASDINIGRGRDGSMSTSKFGFDFEGKQISTNFMRVDYDYLNTLGIKLIAGRDFDRSFATDTNAVLVNQQMAAVLGGTANVLGKTISMDGNPQVIGIIDDFNFQDLRRTVAPLTISINPRIFSLSYIFVRVKTANLRETLNRVEQLWKKVNPKASVPASYLDENTQNMYKSEQRLAQIIIGGAVVAIVISCLGLFGLALLMINRRIKEIGIRKVLGSSVTNIVILLSKDFIKLMAVAFVIAAPLAWWMMNNWLQSFAYRIPIAWWMFVVAGLLTLVIAVATISWQTLRAAMANPVDSLRDE</sequence>
<gene>
    <name evidence="9" type="ORF">ACFSR5_11195</name>
</gene>
<dbReference type="Pfam" id="PF02687">
    <property type="entry name" value="FtsX"/>
    <property type="match status" value="2"/>
</dbReference>
<feature type="domain" description="MacB-like periplasmic core" evidence="8">
    <location>
        <begin position="21"/>
        <end position="190"/>
    </location>
</feature>
<keyword evidence="3 6" id="KW-0812">Transmembrane</keyword>
<evidence type="ECO:0000256" key="1">
    <source>
        <dbReference type="ARBA" id="ARBA00004651"/>
    </source>
</evidence>
<evidence type="ECO:0000313" key="10">
    <source>
        <dbReference type="Proteomes" id="UP001597545"/>
    </source>
</evidence>
<dbReference type="Proteomes" id="UP001597545">
    <property type="component" value="Unassembled WGS sequence"/>
</dbReference>
<feature type="transmembrane region" description="Helical" evidence="6">
    <location>
        <begin position="678"/>
        <end position="702"/>
    </location>
</feature>
<proteinExistence type="predicted"/>
<evidence type="ECO:0000256" key="3">
    <source>
        <dbReference type="ARBA" id="ARBA00022692"/>
    </source>
</evidence>
<dbReference type="InterPro" id="IPR003838">
    <property type="entry name" value="ABC3_permease_C"/>
</dbReference>
<feature type="transmembrane region" description="Helical" evidence="6">
    <location>
        <begin position="289"/>
        <end position="314"/>
    </location>
</feature>
<keyword evidence="4 6" id="KW-1133">Transmembrane helix</keyword>
<dbReference type="Pfam" id="PF12704">
    <property type="entry name" value="MacB_PCD"/>
    <property type="match status" value="2"/>
</dbReference>
<name>A0ABW5KKS7_9SPHI</name>
<dbReference type="EMBL" id="JBHULR010000004">
    <property type="protein sequence ID" value="MFD2548211.1"/>
    <property type="molecule type" value="Genomic_DNA"/>
</dbReference>
<evidence type="ECO:0000256" key="2">
    <source>
        <dbReference type="ARBA" id="ARBA00022475"/>
    </source>
</evidence>
<evidence type="ECO:0000259" key="7">
    <source>
        <dbReference type="Pfam" id="PF02687"/>
    </source>
</evidence>
<evidence type="ECO:0000256" key="5">
    <source>
        <dbReference type="ARBA" id="ARBA00023136"/>
    </source>
</evidence>
<dbReference type="PANTHER" id="PTHR30572:SF18">
    <property type="entry name" value="ABC-TYPE MACROLIDE FAMILY EXPORT SYSTEM PERMEASE COMPONENT 2"/>
    <property type="match status" value="1"/>
</dbReference>
<dbReference type="RefSeq" id="WP_380903747.1">
    <property type="nucleotide sequence ID" value="NZ_JBHUEG010000001.1"/>
</dbReference>
<feature type="domain" description="ABC3 transporter permease C-terminal" evidence="7">
    <location>
        <begin position="296"/>
        <end position="413"/>
    </location>
</feature>